<dbReference type="EMBL" id="MU118093">
    <property type="protein sequence ID" value="KAF9645371.1"/>
    <property type="molecule type" value="Genomic_DNA"/>
</dbReference>
<reference evidence="1" key="1">
    <citation type="submission" date="2019-10" db="EMBL/GenBank/DDBJ databases">
        <authorList>
            <consortium name="DOE Joint Genome Institute"/>
            <person name="Kuo A."/>
            <person name="Miyauchi S."/>
            <person name="Kiss E."/>
            <person name="Drula E."/>
            <person name="Kohler A."/>
            <person name="Sanchez-Garcia M."/>
            <person name="Andreopoulos B."/>
            <person name="Barry K.W."/>
            <person name="Bonito G."/>
            <person name="Buee M."/>
            <person name="Carver A."/>
            <person name="Chen C."/>
            <person name="Cichocki N."/>
            <person name="Clum A."/>
            <person name="Culley D."/>
            <person name="Crous P.W."/>
            <person name="Fauchery L."/>
            <person name="Girlanda M."/>
            <person name="Hayes R."/>
            <person name="Keri Z."/>
            <person name="Labutti K."/>
            <person name="Lipzen A."/>
            <person name="Lombard V."/>
            <person name="Magnuson J."/>
            <person name="Maillard F."/>
            <person name="Morin E."/>
            <person name="Murat C."/>
            <person name="Nolan M."/>
            <person name="Ohm R."/>
            <person name="Pangilinan J."/>
            <person name="Pereira M."/>
            <person name="Perotto S."/>
            <person name="Peter M."/>
            <person name="Riley R."/>
            <person name="Sitrit Y."/>
            <person name="Stielow B."/>
            <person name="Szollosi G."/>
            <person name="Zifcakova L."/>
            <person name="Stursova M."/>
            <person name="Spatafora J.W."/>
            <person name="Tedersoo L."/>
            <person name="Vaario L.-M."/>
            <person name="Yamada A."/>
            <person name="Yan M."/>
            <person name="Wang P."/>
            <person name="Xu J."/>
            <person name="Bruns T."/>
            <person name="Baldrian P."/>
            <person name="Vilgalys R."/>
            <person name="Henrissat B."/>
            <person name="Grigoriev I.V."/>
            <person name="Hibbett D."/>
            <person name="Nagy L.G."/>
            <person name="Martin F.M."/>
        </authorList>
    </citation>
    <scope>NUCLEOTIDE SEQUENCE</scope>
    <source>
        <strain evidence="1">P2</strain>
    </source>
</reference>
<evidence type="ECO:0000313" key="1">
    <source>
        <dbReference type="EMBL" id="KAF9645371.1"/>
    </source>
</evidence>
<organism evidence="1 2">
    <name type="scientific">Thelephora ganbajun</name>
    <name type="common">Ganba fungus</name>
    <dbReference type="NCBI Taxonomy" id="370292"/>
    <lineage>
        <taxon>Eukaryota</taxon>
        <taxon>Fungi</taxon>
        <taxon>Dikarya</taxon>
        <taxon>Basidiomycota</taxon>
        <taxon>Agaricomycotina</taxon>
        <taxon>Agaricomycetes</taxon>
        <taxon>Thelephorales</taxon>
        <taxon>Thelephoraceae</taxon>
        <taxon>Thelephora</taxon>
    </lineage>
</organism>
<protein>
    <submittedName>
        <fullName evidence="1">Uncharacterized protein</fullName>
    </submittedName>
</protein>
<comment type="caution">
    <text evidence="1">The sequence shown here is derived from an EMBL/GenBank/DDBJ whole genome shotgun (WGS) entry which is preliminary data.</text>
</comment>
<reference evidence="1" key="2">
    <citation type="journal article" date="2020" name="Nat. Commun.">
        <title>Large-scale genome sequencing of mycorrhizal fungi provides insights into the early evolution of symbiotic traits.</title>
        <authorList>
            <person name="Miyauchi S."/>
            <person name="Kiss E."/>
            <person name="Kuo A."/>
            <person name="Drula E."/>
            <person name="Kohler A."/>
            <person name="Sanchez-Garcia M."/>
            <person name="Morin E."/>
            <person name="Andreopoulos B."/>
            <person name="Barry K.W."/>
            <person name="Bonito G."/>
            <person name="Buee M."/>
            <person name="Carver A."/>
            <person name="Chen C."/>
            <person name="Cichocki N."/>
            <person name="Clum A."/>
            <person name="Culley D."/>
            <person name="Crous P.W."/>
            <person name="Fauchery L."/>
            <person name="Girlanda M."/>
            <person name="Hayes R.D."/>
            <person name="Keri Z."/>
            <person name="LaButti K."/>
            <person name="Lipzen A."/>
            <person name="Lombard V."/>
            <person name="Magnuson J."/>
            <person name="Maillard F."/>
            <person name="Murat C."/>
            <person name="Nolan M."/>
            <person name="Ohm R.A."/>
            <person name="Pangilinan J."/>
            <person name="Pereira M.F."/>
            <person name="Perotto S."/>
            <person name="Peter M."/>
            <person name="Pfister S."/>
            <person name="Riley R."/>
            <person name="Sitrit Y."/>
            <person name="Stielow J.B."/>
            <person name="Szollosi G."/>
            <person name="Zifcakova L."/>
            <person name="Stursova M."/>
            <person name="Spatafora J.W."/>
            <person name="Tedersoo L."/>
            <person name="Vaario L.M."/>
            <person name="Yamada A."/>
            <person name="Yan M."/>
            <person name="Wang P."/>
            <person name="Xu J."/>
            <person name="Bruns T."/>
            <person name="Baldrian P."/>
            <person name="Vilgalys R."/>
            <person name="Dunand C."/>
            <person name="Henrissat B."/>
            <person name="Grigoriev I.V."/>
            <person name="Hibbett D."/>
            <person name="Nagy L.G."/>
            <person name="Martin F.M."/>
        </authorList>
    </citation>
    <scope>NUCLEOTIDE SEQUENCE</scope>
    <source>
        <strain evidence="1">P2</strain>
    </source>
</reference>
<accession>A0ACB6Z6Y8</accession>
<dbReference type="Proteomes" id="UP000886501">
    <property type="component" value="Unassembled WGS sequence"/>
</dbReference>
<name>A0ACB6Z6Y8_THEGA</name>
<evidence type="ECO:0000313" key="2">
    <source>
        <dbReference type="Proteomes" id="UP000886501"/>
    </source>
</evidence>
<proteinExistence type="predicted"/>
<keyword evidence="2" id="KW-1185">Reference proteome</keyword>
<gene>
    <name evidence="1" type="ORF">BDM02DRAFT_587825</name>
</gene>
<sequence length="319" mass="35501">MNQPNPIMFPATIQLLGITILAHLISRHAILCGNFTLRNIPLRWIYVLLIFIWSWLFLFTSGILLLGFGLERNHVSCSVGVFLCIIFYGSSKFFIYAFLSERIYVVWRSPYHSRRFQCKAYIVCIITLLGFCGVAAALFYGRISHIDESKRTCYIGLKQPVSITLLTYDFFVNALFTGLLLWPAMRSSFQKAQVRDLAARTLWPALVALTTSCVNILVLTLMYGREPGWVCFGSCGTDVTINALAIYWVTPNPSDKHEGSLEEDPKPAETALPTSSKPVFKSGQLRKYFPPGLPTLSSPGASTDMGTGSPSCGTGLPER</sequence>